<protein>
    <recommendedName>
        <fullName evidence="3">TonB-dependent receptor</fullName>
    </recommendedName>
</protein>
<evidence type="ECO:0008006" key="3">
    <source>
        <dbReference type="Google" id="ProtNLM"/>
    </source>
</evidence>
<organism evidence="1 2">
    <name type="scientific">Hallella faecis</name>
    <dbReference type="NCBI Taxonomy" id="2841596"/>
    <lineage>
        <taxon>Bacteria</taxon>
        <taxon>Pseudomonadati</taxon>
        <taxon>Bacteroidota</taxon>
        <taxon>Bacteroidia</taxon>
        <taxon>Bacteroidales</taxon>
        <taxon>Prevotellaceae</taxon>
        <taxon>Hallella</taxon>
    </lineage>
</organism>
<reference evidence="1 2" key="1">
    <citation type="submission" date="2024-04" db="EMBL/GenBank/DDBJ databases">
        <title>Human intestinal bacterial collection.</title>
        <authorList>
            <person name="Pauvert C."/>
            <person name="Hitch T.C.A."/>
            <person name="Clavel T."/>
        </authorList>
    </citation>
    <scope>NUCLEOTIDE SEQUENCE [LARGE SCALE GENOMIC DNA]</scope>
    <source>
        <strain evidence="1 2">CLA-AA-H145</strain>
    </source>
</reference>
<dbReference type="SUPFAM" id="SSF56935">
    <property type="entry name" value="Porins"/>
    <property type="match status" value="1"/>
</dbReference>
<keyword evidence="2" id="KW-1185">Reference proteome</keyword>
<proteinExistence type="predicted"/>
<sequence length="698" mass="78785">MRYLLIQIALLLFGSISFCLTLDAQVKTKDSLSIQLKEVVVEADQQNISASVSTYFPTSKQKNASQSGIDLLNRMAIPQLALGAGTTINTVGNRPVAVFIDRLPATADDLKNMRTTDVKKVEYYDYPSDPRFLGNAHVVNFVMKRYEYGGYLKALGSERFIANDGQLNLFGKFQSKRFTFDLGLGASYSKSTHDFAESFETYRLPQNDGSEKTFRRTESVIAADKHNRLLWPTLKVVYNTDKITISNIVGAAFDHTPINNTTGTVGINPDKTDLTAFNKTEAMRQNSLSYSGNWNFILGKRNTINFNPVYSYTHSRQSSLYREGRAEFPNDAEDDSHSVRARLQFNHSFGNYGNLKIFCQGLFYRASTRYLGTADMRDRLTTYRIGPGLGYSLSRNKYYIYLGVGYNYDHSKYRQTIEHSTQPWADASVQYSFNGKNHISAEFHHMTSVPLSSYRSEAVVQSNPLMSYTGNPALKPYKSFDYGITYTCIPNSNFSFSVYATAWSVRDRYAFVYTPSSTGILRTIEQPMGGFTSLTTGAYGRVRLLQNRLQIAGLIAMPFCHNGEPFNSDHVDMNYSLQAYWYFGGWNIGAHYFSDKSAPGSEINGLWTKHQETYSLSIGWGNSSWNVLAQIANPFTWNWKNSSNEMNSRYFDRKQFGYGVDSHCYVKLGASYVFGFGKHVKQNNEASRQNGAGSAILE</sequence>
<dbReference type="EMBL" id="JBBNFP010000014">
    <property type="protein sequence ID" value="MEQ2486487.1"/>
    <property type="molecule type" value="Genomic_DNA"/>
</dbReference>
<dbReference type="RefSeq" id="WP_215759444.1">
    <property type="nucleotide sequence ID" value="NZ_JAHKBE010000012.1"/>
</dbReference>
<evidence type="ECO:0000313" key="2">
    <source>
        <dbReference type="Proteomes" id="UP001487296"/>
    </source>
</evidence>
<gene>
    <name evidence="1" type="ORF">AAAT34_05375</name>
</gene>
<evidence type="ECO:0000313" key="1">
    <source>
        <dbReference type="EMBL" id="MEQ2486487.1"/>
    </source>
</evidence>
<name>A0ABV1FQ07_9BACT</name>
<comment type="caution">
    <text evidence="1">The sequence shown here is derived from an EMBL/GenBank/DDBJ whole genome shotgun (WGS) entry which is preliminary data.</text>
</comment>
<accession>A0ABV1FQ07</accession>
<dbReference type="Proteomes" id="UP001487296">
    <property type="component" value="Unassembled WGS sequence"/>
</dbReference>